<feature type="transmembrane region" description="Helical" evidence="12">
    <location>
        <begin position="257"/>
        <end position="275"/>
    </location>
</feature>
<keyword evidence="2" id="KW-1003">Cell membrane</keyword>
<feature type="domain" description="HAMP" evidence="13">
    <location>
        <begin position="276"/>
        <end position="328"/>
    </location>
</feature>
<evidence type="ECO:0000313" key="14">
    <source>
        <dbReference type="EMBL" id="QKS70292.1"/>
    </source>
</evidence>
<keyword evidence="3" id="KW-0597">Phosphoprotein</keyword>
<dbReference type="GO" id="GO:0005524">
    <property type="term" value="F:ATP binding"/>
    <property type="evidence" value="ECO:0007669"/>
    <property type="project" value="UniProtKB-KW"/>
</dbReference>
<dbReference type="Gene3D" id="3.30.565.10">
    <property type="entry name" value="Histidine kinase-like ATPase, C-terminal domain"/>
    <property type="match status" value="1"/>
</dbReference>
<keyword evidence="5 12" id="KW-0812">Transmembrane</keyword>
<keyword evidence="11 12" id="KW-0472">Membrane</keyword>
<keyword evidence="6" id="KW-0547">Nucleotide-binding</keyword>
<dbReference type="AlphaFoldDB" id="A0A859FBZ0"/>
<reference evidence="15" key="1">
    <citation type="submission" date="2019-07" db="EMBL/GenBank/DDBJ databases">
        <title>Bacillus alkalisoli sp. nov. isolated from saline soil.</title>
        <authorList>
            <person name="Sun J.-Q."/>
            <person name="Xu L."/>
        </authorList>
    </citation>
    <scope>NUCLEOTIDE SEQUENCE [LARGE SCALE GENOMIC DNA]</scope>
    <source>
        <strain evidence="15">M4U3P1</strain>
    </source>
</reference>
<dbReference type="EMBL" id="CP041372">
    <property type="protein sequence ID" value="QKS70292.1"/>
    <property type="molecule type" value="Genomic_DNA"/>
</dbReference>
<evidence type="ECO:0000256" key="3">
    <source>
        <dbReference type="ARBA" id="ARBA00022553"/>
    </source>
</evidence>
<evidence type="ECO:0000256" key="12">
    <source>
        <dbReference type="SAM" id="Phobius"/>
    </source>
</evidence>
<keyword evidence="4" id="KW-0808">Transferase</keyword>
<dbReference type="Gene3D" id="6.10.340.10">
    <property type="match status" value="1"/>
</dbReference>
<evidence type="ECO:0000256" key="9">
    <source>
        <dbReference type="ARBA" id="ARBA00022989"/>
    </source>
</evidence>
<dbReference type="Proteomes" id="UP000318138">
    <property type="component" value="Chromosome"/>
</dbReference>
<evidence type="ECO:0000256" key="7">
    <source>
        <dbReference type="ARBA" id="ARBA00022777"/>
    </source>
</evidence>
<dbReference type="RefSeq" id="WP_176008332.1">
    <property type="nucleotide sequence ID" value="NZ_CP041372.2"/>
</dbReference>
<dbReference type="PROSITE" id="PS50885">
    <property type="entry name" value="HAMP"/>
    <property type="match status" value="1"/>
</dbReference>
<evidence type="ECO:0000256" key="2">
    <source>
        <dbReference type="ARBA" id="ARBA00022475"/>
    </source>
</evidence>
<evidence type="ECO:0000256" key="5">
    <source>
        <dbReference type="ARBA" id="ARBA00022692"/>
    </source>
</evidence>
<accession>A0A859FBZ0</accession>
<keyword evidence="10" id="KW-0902">Two-component regulatory system</keyword>
<dbReference type="Pfam" id="PF06580">
    <property type="entry name" value="His_kinase"/>
    <property type="match status" value="1"/>
</dbReference>
<dbReference type="InterPro" id="IPR003594">
    <property type="entry name" value="HATPase_dom"/>
</dbReference>
<evidence type="ECO:0000256" key="10">
    <source>
        <dbReference type="ARBA" id="ARBA00023012"/>
    </source>
</evidence>
<keyword evidence="15" id="KW-1185">Reference proteome</keyword>
<protein>
    <submittedName>
        <fullName evidence="14">Histidine kinase</fullName>
    </submittedName>
</protein>
<dbReference type="InterPro" id="IPR010559">
    <property type="entry name" value="Sig_transdc_His_kin_internal"/>
</dbReference>
<dbReference type="KEGG" id="psua:FLK61_26395"/>
<dbReference type="CDD" id="cd06225">
    <property type="entry name" value="HAMP"/>
    <property type="match status" value="1"/>
</dbReference>
<organism evidence="14 15">
    <name type="scientific">Paenalkalicoccus suaedae</name>
    <dbReference type="NCBI Taxonomy" id="2592382"/>
    <lineage>
        <taxon>Bacteria</taxon>
        <taxon>Bacillati</taxon>
        <taxon>Bacillota</taxon>
        <taxon>Bacilli</taxon>
        <taxon>Bacillales</taxon>
        <taxon>Bacillaceae</taxon>
        <taxon>Paenalkalicoccus</taxon>
    </lineage>
</organism>
<dbReference type="PANTHER" id="PTHR34220">
    <property type="entry name" value="SENSOR HISTIDINE KINASE YPDA"/>
    <property type="match status" value="1"/>
</dbReference>
<dbReference type="Pfam" id="PF00672">
    <property type="entry name" value="HAMP"/>
    <property type="match status" value="1"/>
</dbReference>
<evidence type="ECO:0000259" key="13">
    <source>
        <dbReference type="PROSITE" id="PS50885"/>
    </source>
</evidence>
<dbReference type="PANTHER" id="PTHR34220:SF11">
    <property type="entry name" value="SENSOR PROTEIN KINASE HPTS"/>
    <property type="match status" value="1"/>
</dbReference>
<evidence type="ECO:0000256" key="11">
    <source>
        <dbReference type="ARBA" id="ARBA00023136"/>
    </source>
</evidence>
<keyword evidence="9 12" id="KW-1133">Transmembrane helix</keyword>
<dbReference type="GO" id="GO:0005886">
    <property type="term" value="C:plasma membrane"/>
    <property type="evidence" value="ECO:0007669"/>
    <property type="project" value="UniProtKB-SubCell"/>
</dbReference>
<gene>
    <name evidence="14" type="ORF">FLK61_26395</name>
</gene>
<sequence>MKDQTISNENYSLEIGSLSINKVIGDMIQVMNYVLFDNEIKSILNRGIHETITPSAYVELNSKLDHLTRNSNIDIYIIPLQGEKHFVNKSYRGKVDIDGARERINTLDDLHTFEVHGFSSLDIKSDSKEMIDYDDHMILLGRRLVDYNNQTTAYLFAGMNKTEIDKVLSSSDINENRTIFLLDEDGRVLYDDKMEHTGTQFPYFSELHSNNSVFIHEDENTFLMSHKDVGYANESLVSVSSYDEATSALGKAYTVNIYLLGSSLVVLIVILFFVVSQFTKPIGKLANISHEIEKGNLKIRSNIQRQDEIGRLGTAFDLMLDKIQDMIHQVKVEQSMKRKAEMEILQAKIKPHFIFNILNTIRINMIKNGDTETSRFIVSFNKYLRNTYKGEEWITLHEEVNYTLDYLDLINFMRKHPLETHLTLASATLNVTVPRFFIQPIVENICKHGISNQSGNIELKTTVEDSYVIVTVQDDGEGIAKTRLNLLQANLELDKQNIVSKYLKDEEKTFGIGLKNIYERMRLIYGDQFSMKIESELYKGTTVTIRFPIQGGGFINEGITS</sequence>
<dbReference type="SUPFAM" id="SSF55874">
    <property type="entry name" value="ATPase domain of HSP90 chaperone/DNA topoisomerase II/histidine kinase"/>
    <property type="match status" value="1"/>
</dbReference>
<evidence type="ECO:0000256" key="1">
    <source>
        <dbReference type="ARBA" id="ARBA00004651"/>
    </source>
</evidence>
<evidence type="ECO:0000256" key="8">
    <source>
        <dbReference type="ARBA" id="ARBA00022840"/>
    </source>
</evidence>
<dbReference type="InterPro" id="IPR003660">
    <property type="entry name" value="HAMP_dom"/>
</dbReference>
<dbReference type="SMART" id="SM00304">
    <property type="entry name" value="HAMP"/>
    <property type="match status" value="1"/>
</dbReference>
<dbReference type="InterPro" id="IPR050640">
    <property type="entry name" value="Bact_2-comp_sensor_kinase"/>
</dbReference>
<comment type="subcellular location">
    <subcellularLocation>
        <location evidence="1">Cell membrane</location>
        <topology evidence="1">Multi-pass membrane protein</topology>
    </subcellularLocation>
</comment>
<proteinExistence type="predicted"/>
<name>A0A859FBZ0_9BACI</name>
<dbReference type="InterPro" id="IPR036890">
    <property type="entry name" value="HATPase_C_sf"/>
</dbReference>
<evidence type="ECO:0000256" key="6">
    <source>
        <dbReference type="ARBA" id="ARBA00022741"/>
    </source>
</evidence>
<evidence type="ECO:0000313" key="15">
    <source>
        <dbReference type="Proteomes" id="UP000318138"/>
    </source>
</evidence>
<keyword evidence="8" id="KW-0067">ATP-binding</keyword>
<evidence type="ECO:0000256" key="4">
    <source>
        <dbReference type="ARBA" id="ARBA00022679"/>
    </source>
</evidence>
<dbReference type="SUPFAM" id="SSF158472">
    <property type="entry name" value="HAMP domain-like"/>
    <property type="match status" value="1"/>
</dbReference>
<dbReference type="Pfam" id="PF02518">
    <property type="entry name" value="HATPase_c"/>
    <property type="match status" value="1"/>
</dbReference>
<keyword evidence="7 14" id="KW-0418">Kinase</keyword>
<dbReference type="GO" id="GO:0000155">
    <property type="term" value="F:phosphorelay sensor kinase activity"/>
    <property type="evidence" value="ECO:0007669"/>
    <property type="project" value="InterPro"/>
</dbReference>